<feature type="active site" evidence="2">
    <location>
        <position position="99"/>
    </location>
</feature>
<dbReference type="SUPFAM" id="SSF50630">
    <property type="entry name" value="Acid proteases"/>
    <property type="match status" value="1"/>
</dbReference>
<gene>
    <name evidence="5" type="ORF">MPSI1_003487</name>
</gene>
<dbReference type="InterPro" id="IPR001461">
    <property type="entry name" value="Aspartic_peptidase_A1"/>
</dbReference>
<dbReference type="AlphaFoldDB" id="A0AAF0FEW1"/>
<organism evidence="5 6">
    <name type="scientific">Malassezia psittaci</name>
    <dbReference type="NCBI Taxonomy" id="1821823"/>
    <lineage>
        <taxon>Eukaryota</taxon>
        <taxon>Fungi</taxon>
        <taxon>Dikarya</taxon>
        <taxon>Basidiomycota</taxon>
        <taxon>Ustilaginomycotina</taxon>
        <taxon>Malasseziomycetes</taxon>
        <taxon>Malasseziales</taxon>
        <taxon>Malasseziaceae</taxon>
        <taxon>Malassezia</taxon>
    </lineage>
</organism>
<sequence>MAVRLSSLKAFLLLSLASTCLGIVQCELLLSAKDIPKSLHYDDASQWIRAHDTFVHNRYAGREKRSIETSPLTNYQHDGMWATTIYVGTPAKPHKVLVDTGSADLWLNAKSYTPKNSTSARVTGTGFSLGYSVGNVGGYVAKDTVSIGDVVSYGQVLGVANATHNINLPTNISGILGLAQSKLSVMKSTPFWQACNASEPVYGVYLGRQSVTSHPQRNSGGVLTLGGADTSLIRSSIDYIPVKDSYHWQIAMNGLSVNSTKIHLSRNTQAFFDSGTAMIGGPSEVIRRVYTNIPGSQPMRSNAGHYTYPCHVSPNISFSFGTRDYLLNNLDFNVMEITSSNATQSSTRTCLGSLDRWSFYQTARARSPEEFR</sequence>
<dbReference type="GO" id="GO:0004190">
    <property type="term" value="F:aspartic-type endopeptidase activity"/>
    <property type="evidence" value="ECO:0007669"/>
    <property type="project" value="UniProtKB-EC"/>
</dbReference>
<dbReference type="PRINTS" id="PR00792">
    <property type="entry name" value="PEPSIN"/>
</dbReference>
<comment type="similarity">
    <text evidence="1">Belongs to the peptidase A1 family.</text>
</comment>
<dbReference type="InterPro" id="IPR021109">
    <property type="entry name" value="Peptidase_aspartic_dom_sf"/>
</dbReference>
<feature type="domain" description="Peptidase A1" evidence="4">
    <location>
        <begin position="81"/>
        <end position="372"/>
    </location>
</feature>
<dbReference type="GO" id="GO:0006508">
    <property type="term" value="P:proteolysis"/>
    <property type="evidence" value="ECO:0007669"/>
    <property type="project" value="InterPro"/>
</dbReference>
<accession>A0AAF0FEW1</accession>
<dbReference type="PANTHER" id="PTHR47966:SF51">
    <property type="entry name" value="BETA-SITE APP-CLEAVING ENZYME, ISOFORM A-RELATED"/>
    <property type="match status" value="1"/>
</dbReference>
<dbReference type="InterPro" id="IPR033121">
    <property type="entry name" value="PEPTIDASE_A1"/>
</dbReference>
<dbReference type="EC" id="3.4.23.5" evidence="5"/>
<keyword evidence="5" id="KW-0378">Hydrolase</keyword>
<dbReference type="InterPro" id="IPR034164">
    <property type="entry name" value="Pepsin-like_dom"/>
</dbReference>
<evidence type="ECO:0000256" key="1">
    <source>
        <dbReference type="ARBA" id="ARBA00007447"/>
    </source>
</evidence>
<feature type="chain" id="PRO_5041938305" evidence="3">
    <location>
        <begin position="27"/>
        <end position="372"/>
    </location>
</feature>
<dbReference type="PANTHER" id="PTHR47966">
    <property type="entry name" value="BETA-SITE APP-CLEAVING ENZYME, ISOFORM A-RELATED"/>
    <property type="match status" value="1"/>
</dbReference>
<keyword evidence="3" id="KW-0732">Signal</keyword>
<evidence type="ECO:0000259" key="4">
    <source>
        <dbReference type="PROSITE" id="PS51767"/>
    </source>
</evidence>
<dbReference type="Pfam" id="PF00026">
    <property type="entry name" value="Asp"/>
    <property type="match status" value="1"/>
</dbReference>
<evidence type="ECO:0000313" key="6">
    <source>
        <dbReference type="Proteomes" id="UP001214628"/>
    </source>
</evidence>
<dbReference type="PROSITE" id="PS51767">
    <property type="entry name" value="PEPTIDASE_A1"/>
    <property type="match status" value="1"/>
</dbReference>
<evidence type="ECO:0000256" key="2">
    <source>
        <dbReference type="PIRSR" id="PIRSR601461-1"/>
    </source>
</evidence>
<dbReference type="CDD" id="cd05471">
    <property type="entry name" value="pepsin_like"/>
    <property type="match status" value="1"/>
</dbReference>
<dbReference type="EMBL" id="CP118380">
    <property type="protein sequence ID" value="WFD44816.1"/>
    <property type="molecule type" value="Genomic_DNA"/>
</dbReference>
<name>A0AAF0FEW1_9BASI</name>
<protein>
    <submittedName>
        <fullName evidence="5">Cathepsin D</fullName>
        <ecNumber evidence="5">3.4.23.5</ecNumber>
    </submittedName>
</protein>
<keyword evidence="6" id="KW-1185">Reference proteome</keyword>
<dbReference type="Gene3D" id="2.40.70.10">
    <property type="entry name" value="Acid Proteases"/>
    <property type="match status" value="2"/>
</dbReference>
<reference evidence="5" key="1">
    <citation type="submission" date="2023-02" db="EMBL/GenBank/DDBJ databases">
        <title>Mating type loci evolution in Malassezia.</title>
        <authorList>
            <person name="Coelho M.A."/>
        </authorList>
    </citation>
    <scope>NUCLEOTIDE SEQUENCE</scope>
    <source>
        <strain evidence="5">CBS 14136</strain>
    </source>
</reference>
<proteinExistence type="inferred from homology"/>
<feature type="signal peptide" evidence="3">
    <location>
        <begin position="1"/>
        <end position="26"/>
    </location>
</feature>
<evidence type="ECO:0000256" key="3">
    <source>
        <dbReference type="SAM" id="SignalP"/>
    </source>
</evidence>
<dbReference type="Proteomes" id="UP001214628">
    <property type="component" value="Chromosome 6"/>
</dbReference>
<evidence type="ECO:0000313" key="5">
    <source>
        <dbReference type="EMBL" id="WFD44816.1"/>
    </source>
</evidence>
<feature type="active site" evidence="2">
    <location>
        <position position="273"/>
    </location>
</feature>